<dbReference type="HAMAP" id="MF_00717">
    <property type="entry name" value="PSII_PsbY"/>
    <property type="match status" value="1"/>
</dbReference>
<feature type="topological domain" description="Lumenal" evidence="8">
    <location>
        <begin position="1"/>
        <end position="4"/>
    </location>
</feature>
<name>A0A524RQB7_9CHRO</name>
<organism evidence="9 10">
    <name type="scientific">Aphanocapsa feldmannii 277cV</name>
    <dbReference type="NCBI Taxonomy" id="2507553"/>
    <lineage>
        <taxon>Bacteria</taxon>
        <taxon>Bacillati</taxon>
        <taxon>Cyanobacteriota</taxon>
        <taxon>Cyanophyceae</taxon>
        <taxon>Oscillatoriophycideae</taxon>
        <taxon>Chroococcales</taxon>
        <taxon>Microcystaceae</taxon>
        <taxon>Aphanocapsa</taxon>
    </lineage>
</organism>
<sequence length="41" mass="4383">MDLRLVLVFLPVLLAVGWAVFNIGQAAMAQLQLMRGGGQQG</sequence>
<comment type="similarity">
    <text evidence="8">Belongs to the PsbY family.</text>
</comment>
<keyword evidence="3 8" id="KW-0812">Transmembrane</keyword>
<dbReference type="AlphaFoldDB" id="A0A524RQB7"/>
<comment type="subcellular location">
    <subcellularLocation>
        <location evidence="8">Cellular thylakoid membrane</location>
        <topology evidence="8">Single-pass membrane protein</topology>
    </subcellularLocation>
    <subcellularLocation>
        <location evidence="1">Membrane</location>
    </subcellularLocation>
</comment>
<dbReference type="GO" id="GO:0015979">
    <property type="term" value="P:photosynthesis"/>
    <property type="evidence" value="ECO:0007669"/>
    <property type="project" value="UniProtKB-UniRule"/>
</dbReference>
<evidence type="ECO:0000313" key="9">
    <source>
        <dbReference type="EMBL" id="TGG94593.1"/>
    </source>
</evidence>
<protein>
    <recommendedName>
        <fullName evidence="8">Photosystem II reaction center protein Y</fullName>
    </recommendedName>
</protein>
<feature type="topological domain" description="Lumenal" evidence="8">
    <location>
        <begin position="24"/>
        <end position="41"/>
    </location>
</feature>
<dbReference type="GO" id="GO:0009523">
    <property type="term" value="C:photosystem II"/>
    <property type="evidence" value="ECO:0007669"/>
    <property type="project" value="UniProtKB-KW"/>
</dbReference>
<evidence type="ECO:0000256" key="7">
    <source>
        <dbReference type="ARBA" id="ARBA00023276"/>
    </source>
</evidence>
<dbReference type="NCBIfam" id="NF009711">
    <property type="entry name" value="PRK13240.1"/>
    <property type="match status" value="1"/>
</dbReference>
<comment type="caution">
    <text evidence="9">The sequence shown here is derived from an EMBL/GenBank/DDBJ whole genome shotgun (WGS) entry which is preliminary data.</text>
</comment>
<evidence type="ECO:0000256" key="5">
    <source>
        <dbReference type="ARBA" id="ARBA00023078"/>
    </source>
</evidence>
<proteinExistence type="inferred from homology"/>
<dbReference type="InterPro" id="IPR009388">
    <property type="entry name" value="PSII_PsbY"/>
</dbReference>
<keyword evidence="6 8" id="KW-0472">Membrane</keyword>
<dbReference type="EMBL" id="SRMO01000033">
    <property type="protein sequence ID" value="TGG94593.1"/>
    <property type="molecule type" value="Genomic_DNA"/>
</dbReference>
<dbReference type="GO" id="GO:0030145">
    <property type="term" value="F:manganese ion binding"/>
    <property type="evidence" value="ECO:0007669"/>
    <property type="project" value="InterPro"/>
</dbReference>
<keyword evidence="4 8" id="KW-1133">Transmembrane helix</keyword>
<comment type="function">
    <text evidence="8">Loosely associated component of the core of photosystem II (PSII). PSII is a light-driven water plastoquinone oxidoreductase, using light energy to abstract electrons from H(2)O, generating a proton gradient subsequently used for ATP formation.</text>
</comment>
<evidence type="ECO:0000256" key="4">
    <source>
        <dbReference type="ARBA" id="ARBA00022989"/>
    </source>
</evidence>
<dbReference type="GO" id="GO:0031676">
    <property type="term" value="C:plasma membrane-derived thylakoid membrane"/>
    <property type="evidence" value="ECO:0007669"/>
    <property type="project" value="UniProtKB-SubCell"/>
</dbReference>
<reference evidence="9 10" key="1">
    <citation type="journal article" date="2019" name="mSystems">
        <title>Life at home and on the roam: Genomic adaptions reflect the dual lifestyle of an intracellular, facultative symbiont.</title>
        <authorList>
            <person name="Burgsdorf I."/>
        </authorList>
    </citation>
    <scope>NUCLEOTIDE SEQUENCE [LARGE SCALE GENOMIC DNA]</scope>
    <source>
        <strain evidence="9">277cV</strain>
    </source>
</reference>
<gene>
    <name evidence="8" type="primary">psbY</name>
    <name evidence="9" type="ORF">ERJ67_02130</name>
</gene>
<evidence type="ECO:0000256" key="1">
    <source>
        <dbReference type="ARBA" id="ARBA00004370"/>
    </source>
</evidence>
<accession>A0A524RQB7</accession>
<keyword evidence="2 8" id="KW-0602">Photosynthesis</keyword>
<dbReference type="Pfam" id="PF06298">
    <property type="entry name" value="PsbY"/>
    <property type="match status" value="1"/>
</dbReference>
<evidence type="ECO:0000256" key="2">
    <source>
        <dbReference type="ARBA" id="ARBA00022531"/>
    </source>
</evidence>
<evidence type="ECO:0000256" key="8">
    <source>
        <dbReference type="HAMAP-Rule" id="MF_00717"/>
    </source>
</evidence>
<evidence type="ECO:0000313" key="10">
    <source>
        <dbReference type="Proteomes" id="UP000317990"/>
    </source>
</evidence>
<evidence type="ECO:0000256" key="3">
    <source>
        <dbReference type="ARBA" id="ARBA00022692"/>
    </source>
</evidence>
<keyword evidence="7 8" id="KW-0604">Photosystem II</keyword>
<comment type="subunit">
    <text evidence="8">PSII is composed of 1 copy each of membrane proteins PsbA, PsbB, PsbC, PsbD, PsbE, PsbF, PsbH, PsbI, PsbJ, PsbK, PsbL, PsbM, PsbT, PsbX, PsbY, PsbZ, Psb30/Ycf12, peripheral proteins PsbO, CyanoQ (PsbQ), PsbU, PsbV and a large number of cofactors. It forms dimeric complexes.</text>
</comment>
<keyword evidence="5 8" id="KW-0793">Thylakoid</keyword>
<dbReference type="Proteomes" id="UP000317990">
    <property type="component" value="Unassembled WGS sequence"/>
</dbReference>
<evidence type="ECO:0000256" key="6">
    <source>
        <dbReference type="ARBA" id="ARBA00023136"/>
    </source>
</evidence>